<proteinExistence type="predicted"/>
<comment type="caution">
    <text evidence="3">The sequence shown here is derived from an EMBL/GenBank/DDBJ whole genome shotgun (WGS) entry which is preliminary data.</text>
</comment>
<name>A0A1G1WB46_9BACT</name>
<feature type="region of interest" description="Disordered" evidence="1">
    <location>
        <begin position="75"/>
        <end position="105"/>
    </location>
</feature>
<organism evidence="3 4">
    <name type="scientific">Candidatus Woykebacteria bacterium RBG_16_39_9b</name>
    <dbReference type="NCBI Taxonomy" id="1802595"/>
    <lineage>
        <taxon>Bacteria</taxon>
        <taxon>Candidatus Woykeibacteriota</taxon>
    </lineage>
</organism>
<evidence type="ECO:0000313" key="3">
    <source>
        <dbReference type="EMBL" id="OGY24916.1"/>
    </source>
</evidence>
<feature type="transmembrane region" description="Helical" evidence="2">
    <location>
        <begin position="41"/>
        <end position="67"/>
    </location>
</feature>
<dbReference type="STRING" id="1802595.A2134_02365"/>
<reference evidence="3 4" key="1">
    <citation type="journal article" date="2016" name="Nat. Commun.">
        <title>Thousands of microbial genomes shed light on interconnected biogeochemical processes in an aquifer system.</title>
        <authorList>
            <person name="Anantharaman K."/>
            <person name="Brown C.T."/>
            <person name="Hug L.A."/>
            <person name="Sharon I."/>
            <person name="Castelle C.J."/>
            <person name="Probst A.J."/>
            <person name="Thomas B.C."/>
            <person name="Singh A."/>
            <person name="Wilkins M.J."/>
            <person name="Karaoz U."/>
            <person name="Brodie E.L."/>
            <person name="Williams K.H."/>
            <person name="Hubbard S.S."/>
            <person name="Banfield J.F."/>
        </authorList>
    </citation>
    <scope>NUCLEOTIDE SEQUENCE [LARGE SCALE GENOMIC DNA]</scope>
</reference>
<feature type="compositionally biased region" description="Polar residues" evidence="1">
    <location>
        <begin position="79"/>
        <end position="90"/>
    </location>
</feature>
<evidence type="ECO:0000313" key="4">
    <source>
        <dbReference type="Proteomes" id="UP000178162"/>
    </source>
</evidence>
<keyword evidence="2" id="KW-0812">Transmembrane</keyword>
<sequence>MEEKELNNSSKEEKTQSKEQNDFEVFKSPLSGKNPKSSKKFLVVLVILLIILFSISIIYLVFVAGFFKVSEISVPRSGASPSANKISSPSAKIATPSVEATPTAR</sequence>
<keyword evidence="2" id="KW-1133">Transmembrane helix</keyword>
<dbReference type="Proteomes" id="UP000178162">
    <property type="component" value="Unassembled WGS sequence"/>
</dbReference>
<evidence type="ECO:0000256" key="1">
    <source>
        <dbReference type="SAM" id="MobiDB-lite"/>
    </source>
</evidence>
<protein>
    <submittedName>
        <fullName evidence="3">Uncharacterized protein</fullName>
    </submittedName>
</protein>
<keyword evidence="2" id="KW-0472">Membrane</keyword>
<gene>
    <name evidence="3" type="ORF">A2134_02365</name>
</gene>
<feature type="region of interest" description="Disordered" evidence="1">
    <location>
        <begin position="1"/>
        <end position="36"/>
    </location>
</feature>
<dbReference type="EMBL" id="MHCR01000028">
    <property type="protein sequence ID" value="OGY24916.1"/>
    <property type="molecule type" value="Genomic_DNA"/>
</dbReference>
<dbReference type="AlphaFoldDB" id="A0A1G1WB46"/>
<feature type="compositionally biased region" description="Basic and acidic residues" evidence="1">
    <location>
        <begin position="1"/>
        <end position="25"/>
    </location>
</feature>
<accession>A0A1G1WB46</accession>
<evidence type="ECO:0000256" key="2">
    <source>
        <dbReference type="SAM" id="Phobius"/>
    </source>
</evidence>